<protein>
    <submittedName>
        <fullName evidence="1">Uncharacterized protein</fullName>
    </submittedName>
</protein>
<dbReference type="AlphaFoldDB" id="A3MUN0"/>
<reference evidence="1" key="1">
    <citation type="submission" date="2007-02" db="EMBL/GenBank/DDBJ databases">
        <title>Complete sequence of Pyrobaculum calidifontis JCM 11548.</title>
        <authorList>
            <consortium name="US DOE Joint Genome Institute"/>
            <person name="Copeland A."/>
            <person name="Lucas S."/>
            <person name="Lapidus A."/>
            <person name="Barry K."/>
            <person name="Glavina del Rio T."/>
            <person name="Dalin E."/>
            <person name="Tice H."/>
            <person name="Pitluck S."/>
            <person name="Chain P."/>
            <person name="Malfatti S."/>
            <person name="Shin M."/>
            <person name="Vergez L."/>
            <person name="Schmutz J."/>
            <person name="Larimer F."/>
            <person name="Land M."/>
            <person name="Hauser L."/>
            <person name="Kyrpides N."/>
            <person name="Mikhailova N."/>
            <person name="Cozen A.E."/>
            <person name="Fitz-Gibbon S.T."/>
            <person name="House C.H."/>
            <person name="Saltikov C."/>
            <person name="Lowe T.M."/>
            <person name="Richardson P."/>
        </authorList>
    </citation>
    <scope>NUCLEOTIDE SEQUENCE [LARGE SCALE GENOMIC DNA]</scope>
    <source>
        <strain evidence="1">JCM 11548</strain>
    </source>
</reference>
<gene>
    <name evidence="1" type="ordered locus">Pcal_0922</name>
</gene>
<dbReference type="KEGG" id="pcl:Pcal_0922"/>
<sequence>MCTAYLCGTFSCLVFSLLEERVRLTLWRLAAEFAYMALVDTRIVPPHSLLRRRVSRVVEPEFLSLLALRVGGDNADVALNSVLGVRLGGVPRCELLEGVMPELYKLCMALRSRGDEPLYKALPDVVVPLAVASSAGGFEEGDLLLAAYRAAAFGRGPELERVLRYFSRWYVVARF</sequence>
<dbReference type="EMBL" id="CP000561">
    <property type="protein sequence ID" value="ABO08347.1"/>
    <property type="molecule type" value="Genomic_DNA"/>
</dbReference>
<dbReference type="Proteomes" id="UP000001431">
    <property type="component" value="Chromosome"/>
</dbReference>
<evidence type="ECO:0000313" key="2">
    <source>
        <dbReference type="Proteomes" id="UP000001431"/>
    </source>
</evidence>
<accession>A3MUN0</accession>
<proteinExistence type="predicted"/>
<organism evidence="1 2">
    <name type="scientific">Pyrobaculum calidifontis (strain DSM 21063 / JCM 11548 / VA1)</name>
    <dbReference type="NCBI Taxonomy" id="410359"/>
    <lineage>
        <taxon>Archaea</taxon>
        <taxon>Thermoproteota</taxon>
        <taxon>Thermoprotei</taxon>
        <taxon>Thermoproteales</taxon>
        <taxon>Thermoproteaceae</taxon>
        <taxon>Pyrobaculum</taxon>
    </lineage>
</organism>
<name>A3MUN0_PYRCJ</name>
<dbReference type="eggNOG" id="arCOG05564">
    <property type="taxonomic scope" value="Archaea"/>
</dbReference>
<keyword evidence="2" id="KW-1185">Reference proteome</keyword>
<evidence type="ECO:0000313" key="1">
    <source>
        <dbReference type="EMBL" id="ABO08347.1"/>
    </source>
</evidence>
<dbReference type="HOGENOM" id="CLU_1640036_0_0_2"/>